<dbReference type="EMBL" id="KN833816">
    <property type="protein sequence ID" value="KIK17907.1"/>
    <property type="molecule type" value="Genomic_DNA"/>
</dbReference>
<keyword evidence="1" id="KW-0472">Membrane</keyword>
<evidence type="ECO:0000256" key="1">
    <source>
        <dbReference type="SAM" id="Phobius"/>
    </source>
</evidence>
<organism evidence="3 4">
    <name type="scientific">Pisolithus microcarpus 441</name>
    <dbReference type="NCBI Taxonomy" id="765257"/>
    <lineage>
        <taxon>Eukaryota</taxon>
        <taxon>Fungi</taxon>
        <taxon>Dikarya</taxon>
        <taxon>Basidiomycota</taxon>
        <taxon>Agaricomycotina</taxon>
        <taxon>Agaricomycetes</taxon>
        <taxon>Agaricomycetidae</taxon>
        <taxon>Boletales</taxon>
        <taxon>Sclerodermatineae</taxon>
        <taxon>Pisolithaceae</taxon>
        <taxon>Pisolithus</taxon>
    </lineage>
</organism>
<dbReference type="AlphaFoldDB" id="A0A0C9Z655"/>
<feature type="domain" description="DUF6533" evidence="2">
    <location>
        <begin position="12"/>
        <end position="57"/>
    </location>
</feature>
<sequence>MHHTQINPVASLAVVSCVLFIYDYTLTFAKEIDLFWLQPRQTWAFAFFIANRYIGLFGRIPVFLVFLSPNSGGPDSPVCLGLGRVNRIISMVLQLIGAIIMIVRVYAFYNKDRRILSLLVAVGMIGLGLFCWAFSFRPPEPTVIAQDTYAGCSQLTSVEASCRCKFVHVLMRMYLTHTFCLDWAATWGGQLLLDTVVFTLTLKKLISARSLGKWSFMALSLRDDVFYASKSEMQRNSVSPTGAIYFAVMTAVNVANIATYLVLADPYRAILSCPTNMLCATMISRLMLNLRDLEHELMV</sequence>
<feature type="transmembrane region" description="Helical" evidence="1">
    <location>
        <begin position="243"/>
        <end position="263"/>
    </location>
</feature>
<feature type="transmembrane region" description="Helical" evidence="1">
    <location>
        <begin position="116"/>
        <end position="135"/>
    </location>
</feature>
<dbReference type="HOGENOM" id="CLU_035509_7_3_1"/>
<proteinExistence type="predicted"/>
<dbReference type="OrthoDB" id="2687242at2759"/>
<keyword evidence="1" id="KW-0812">Transmembrane</keyword>
<dbReference type="Proteomes" id="UP000054018">
    <property type="component" value="Unassembled WGS sequence"/>
</dbReference>
<feature type="transmembrane region" description="Helical" evidence="1">
    <location>
        <begin position="43"/>
        <end position="68"/>
    </location>
</feature>
<dbReference type="Pfam" id="PF20151">
    <property type="entry name" value="DUF6533"/>
    <property type="match status" value="1"/>
</dbReference>
<feature type="transmembrane region" description="Helical" evidence="1">
    <location>
        <begin position="6"/>
        <end position="22"/>
    </location>
</feature>
<reference evidence="4" key="2">
    <citation type="submission" date="2015-01" db="EMBL/GenBank/DDBJ databases">
        <title>Evolutionary Origins and Diversification of the Mycorrhizal Mutualists.</title>
        <authorList>
            <consortium name="DOE Joint Genome Institute"/>
            <consortium name="Mycorrhizal Genomics Consortium"/>
            <person name="Kohler A."/>
            <person name="Kuo A."/>
            <person name="Nagy L.G."/>
            <person name="Floudas D."/>
            <person name="Copeland A."/>
            <person name="Barry K.W."/>
            <person name="Cichocki N."/>
            <person name="Veneault-Fourrey C."/>
            <person name="LaButti K."/>
            <person name="Lindquist E.A."/>
            <person name="Lipzen A."/>
            <person name="Lundell T."/>
            <person name="Morin E."/>
            <person name="Murat C."/>
            <person name="Riley R."/>
            <person name="Ohm R."/>
            <person name="Sun H."/>
            <person name="Tunlid A."/>
            <person name="Henrissat B."/>
            <person name="Grigoriev I.V."/>
            <person name="Hibbett D.S."/>
            <person name="Martin F."/>
        </authorList>
    </citation>
    <scope>NUCLEOTIDE SEQUENCE [LARGE SCALE GENOMIC DNA]</scope>
    <source>
        <strain evidence="4">441</strain>
    </source>
</reference>
<dbReference type="InterPro" id="IPR045340">
    <property type="entry name" value="DUF6533"/>
</dbReference>
<evidence type="ECO:0000313" key="3">
    <source>
        <dbReference type="EMBL" id="KIK17907.1"/>
    </source>
</evidence>
<feature type="transmembrane region" description="Helical" evidence="1">
    <location>
        <begin position="88"/>
        <end position="109"/>
    </location>
</feature>
<keyword evidence="1" id="KW-1133">Transmembrane helix</keyword>
<reference evidence="3 4" key="1">
    <citation type="submission" date="2014-04" db="EMBL/GenBank/DDBJ databases">
        <authorList>
            <consortium name="DOE Joint Genome Institute"/>
            <person name="Kuo A."/>
            <person name="Kohler A."/>
            <person name="Costa M.D."/>
            <person name="Nagy L.G."/>
            <person name="Floudas D."/>
            <person name="Copeland A."/>
            <person name="Barry K.W."/>
            <person name="Cichocki N."/>
            <person name="Veneault-Fourrey C."/>
            <person name="LaButti K."/>
            <person name="Lindquist E.A."/>
            <person name="Lipzen A."/>
            <person name="Lundell T."/>
            <person name="Morin E."/>
            <person name="Murat C."/>
            <person name="Sun H."/>
            <person name="Tunlid A."/>
            <person name="Henrissat B."/>
            <person name="Grigoriev I.V."/>
            <person name="Hibbett D.S."/>
            <person name="Martin F."/>
            <person name="Nordberg H.P."/>
            <person name="Cantor M.N."/>
            <person name="Hua S.X."/>
        </authorList>
    </citation>
    <scope>NUCLEOTIDE SEQUENCE [LARGE SCALE GENOMIC DNA]</scope>
    <source>
        <strain evidence="3 4">441</strain>
    </source>
</reference>
<name>A0A0C9Z655_9AGAM</name>
<evidence type="ECO:0000259" key="2">
    <source>
        <dbReference type="Pfam" id="PF20151"/>
    </source>
</evidence>
<evidence type="ECO:0000313" key="4">
    <source>
        <dbReference type="Proteomes" id="UP000054018"/>
    </source>
</evidence>
<gene>
    <name evidence="3" type="ORF">PISMIDRAFT_209133</name>
</gene>
<keyword evidence="4" id="KW-1185">Reference proteome</keyword>
<accession>A0A0C9Z655</accession>
<protein>
    <submittedName>
        <fullName evidence="3">Unplaced genomic scaffold scaffold_132, whole genome shotgun sequence</fullName>
    </submittedName>
</protein>